<dbReference type="PANTHER" id="PTHR47691">
    <property type="entry name" value="REGULATOR-RELATED"/>
    <property type="match status" value="1"/>
</dbReference>
<dbReference type="Proteomes" id="UP000053244">
    <property type="component" value="Unassembled WGS sequence"/>
</dbReference>
<dbReference type="EMBL" id="LLZH01000310">
    <property type="protein sequence ID" value="KUL25860.1"/>
    <property type="molecule type" value="Genomic_DNA"/>
</dbReference>
<dbReference type="SMART" id="SM00028">
    <property type="entry name" value="TPR"/>
    <property type="match status" value="3"/>
</dbReference>
<dbReference type="InterPro" id="IPR027417">
    <property type="entry name" value="P-loop_NTPase"/>
</dbReference>
<dbReference type="GO" id="GO:0016887">
    <property type="term" value="F:ATP hydrolysis activity"/>
    <property type="evidence" value="ECO:0007669"/>
    <property type="project" value="InterPro"/>
</dbReference>
<keyword evidence="4" id="KW-1185">Reference proteome</keyword>
<dbReference type="PANTHER" id="PTHR47691:SF3">
    <property type="entry name" value="HTH-TYPE TRANSCRIPTIONAL REGULATOR RV0890C-RELATED"/>
    <property type="match status" value="1"/>
</dbReference>
<dbReference type="SUPFAM" id="SSF52540">
    <property type="entry name" value="P-loop containing nucleoside triphosphate hydrolases"/>
    <property type="match status" value="1"/>
</dbReference>
<gene>
    <name evidence="3" type="ORF">ADL15_39845</name>
</gene>
<evidence type="ECO:0000259" key="2">
    <source>
        <dbReference type="SMART" id="SM00382"/>
    </source>
</evidence>
<dbReference type="InterPro" id="IPR019734">
    <property type="entry name" value="TPR_rpt"/>
</dbReference>
<dbReference type="SMART" id="SM00382">
    <property type="entry name" value="AAA"/>
    <property type="match status" value="1"/>
</dbReference>
<accession>A0A101JFK5</accession>
<feature type="transmembrane region" description="Helical" evidence="1">
    <location>
        <begin position="53"/>
        <end position="73"/>
    </location>
</feature>
<evidence type="ECO:0000313" key="4">
    <source>
        <dbReference type="Proteomes" id="UP000053244"/>
    </source>
</evidence>
<dbReference type="Gene3D" id="3.40.50.300">
    <property type="entry name" value="P-loop containing nucleotide triphosphate hydrolases"/>
    <property type="match status" value="1"/>
</dbReference>
<sequence>MGVRWSRTTLLRTIITCSVAAVALLVALAIRYGWWGAYFGDPDHGAWPWIERLGWLIGIVFTPLGVFYAAASLRQAIEQAQRPATPPVLPRDPSLLDRDSTFASLRRRLIDGPWGVIAVTGPPGIGKSRLVEVTVAHVEKELGDVRVCATHTIEPQGRLDVRELIADVTNDRFGPVVLETGQTLSGQLRAALEASENRRIVIVIDSADNLCLPGGPRHLDFPLDEAMETFATEPGHRVAVILVSRRPMEARGYGIWPDMEPPIGVGRLPQDAFAQWLARLNVDGRLRLDEVSDADQVTLYRQLRGNPHCARLVAATITHAVRQVSLTDLVRTIGKTDLRRVPQTLADLLTRSISPQRRDILAALAVLDTPVDMAGLMAVLAGTPDEGMVRADLAALESSALVRATEDQQYYLTVADPGWLLPRDDGFLRRAAELMKHRQNESMQQRQGGEPHTIDQLRPAFVRVRLLLDSGRHTVAYEVIEKLSDRLSDMNAKFLLLAQRERIRGQTGEPFLEMANENELGDIYGDLGRFDDAHRSYGIALKLAESFDPLLRRRILANQANLYLKKNQAQAAYNSYEFVRAHAGPGEAALKAAALFGLARCHRHWGQYTQAFARADEALTVAGDSSPERSAWILAELVGWQLDVGQVSQAETTLADLLRLAPDSDHRWTRNILDLQAEIALAHGDTGKARDLATDAAERAVQAGDPRAIVAACLTLGQAQLRIGDLDEALRHIEHADRYRGRGQQLMVLALRAVVTQLMLLPSAAGPLFKALFEEASDRIREDGQDFGSYAMRGLARCGLLLDAVVAHDQVSFDPDVLQPATDDFTAAEQHSQRRAKGRRDRVLALLRHLNDQAEGSLRPVMEPMLTTPPRTTS</sequence>
<feature type="domain" description="AAA+ ATPase" evidence="2">
    <location>
        <begin position="113"/>
        <end position="260"/>
    </location>
</feature>
<name>A0A101JFK5_9ACTN</name>
<dbReference type="SUPFAM" id="SSF48452">
    <property type="entry name" value="TPR-like"/>
    <property type="match status" value="1"/>
</dbReference>
<evidence type="ECO:0000256" key="1">
    <source>
        <dbReference type="SAM" id="Phobius"/>
    </source>
</evidence>
<keyword evidence="1" id="KW-1133">Transmembrane helix</keyword>
<dbReference type="AlphaFoldDB" id="A0A101JFK5"/>
<evidence type="ECO:0000313" key="3">
    <source>
        <dbReference type="EMBL" id="KUL25860.1"/>
    </source>
</evidence>
<dbReference type="Gene3D" id="1.25.40.10">
    <property type="entry name" value="Tetratricopeptide repeat domain"/>
    <property type="match status" value="1"/>
</dbReference>
<dbReference type="InterPro" id="IPR003593">
    <property type="entry name" value="AAA+_ATPase"/>
</dbReference>
<dbReference type="InterPro" id="IPR011990">
    <property type="entry name" value="TPR-like_helical_dom_sf"/>
</dbReference>
<dbReference type="Pfam" id="PF13401">
    <property type="entry name" value="AAA_22"/>
    <property type="match status" value="1"/>
</dbReference>
<protein>
    <recommendedName>
        <fullName evidence="2">AAA+ ATPase domain-containing protein</fullName>
    </recommendedName>
</protein>
<reference evidence="3 4" key="1">
    <citation type="submission" date="2015-10" db="EMBL/GenBank/DDBJ databases">
        <authorList>
            <person name="Gilbert D.G."/>
        </authorList>
    </citation>
    <scope>NUCLEOTIDE SEQUENCE [LARGE SCALE GENOMIC DNA]</scope>
    <source>
        <strain evidence="3 4">NRRL B-16712</strain>
    </source>
</reference>
<proteinExistence type="predicted"/>
<keyword evidence="1" id="KW-0472">Membrane</keyword>
<dbReference type="InterPro" id="IPR049945">
    <property type="entry name" value="AAA_22"/>
</dbReference>
<comment type="caution">
    <text evidence="3">The sequence shown here is derived from an EMBL/GenBank/DDBJ whole genome shotgun (WGS) entry which is preliminary data.</text>
</comment>
<keyword evidence="1" id="KW-0812">Transmembrane</keyword>
<organism evidence="3 4">
    <name type="scientific">Actinoplanes awajinensis subsp. mycoplanecinus</name>
    <dbReference type="NCBI Taxonomy" id="135947"/>
    <lineage>
        <taxon>Bacteria</taxon>
        <taxon>Bacillati</taxon>
        <taxon>Actinomycetota</taxon>
        <taxon>Actinomycetes</taxon>
        <taxon>Micromonosporales</taxon>
        <taxon>Micromonosporaceae</taxon>
        <taxon>Actinoplanes</taxon>
    </lineage>
</organism>
<feature type="transmembrane region" description="Helical" evidence="1">
    <location>
        <begin position="360"/>
        <end position="381"/>
    </location>
</feature>